<evidence type="ECO:0000313" key="2">
    <source>
        <dbReference type="Proteomes" id="UP000325529"/>
    </source>
</evidence>
<keyword evidence="2" id="KW-1185">Reference proteome</keyword>
<proteinExistence type="predicted"/>
<dbReference type="KEGG" id="ska:CP970_37655"/>
<dbReference type="Proteomes" id="UP000325529">
    <property type="component" value="Chromosome"/>
</dbReference>
<dbReference type="EMBL" id="CP023699">
    <property type="protein sequence ID" value="QEU95895.1"/>
    <property type="molecule type" value="Genomic_DNA"/>
</dbReference>
<organism evidence="1 2">
    <name type="scientific">Streptomyces kanamyceticus</name>
    <dbReference type="NCBI Taxonomy" id="1967"/>
    <lineage>
        <taxon>Bacteria</taxon>
        <taxon>Bacillati</taxon>
        <taxon>Actinomycetota</taxon>
        <taxon>Actinomycetes</taxon>
        <taxon>Kitasatosporales</taxon>
        <taxon>Streptomycetaceae</taxon>
        <taxon>Streptomyces</taxon>
    </lineage>
</organism>
<dbReference type="AlphaFoldDB" id="A0A5J6GPG6"/>
<accession>A0A5J6GPG6</accession>
<protein>
    <submittedName>
        <fullName evidence="1">Uncharacterized protein</fullName>
    </submittedName>
</protein>
<reference evidence="1 2" key="1">
    <citation type="submission" date="2017-09" db="EMBL/GenBank/DDBJ databases">
        <authorList>
            <person name="Lee N."/>
            <person name="Cho B.-K."/>
        </authorList>
    </citation>
    <scope>NUCLEOTIDE SEQUENCE [LARGE SCALE GENOMIC DNA]</scope>
    <source>
        <strain evidence="1 2">ATCC 12853</strain>
    </source>
</reference>
<dbReference type="OrthoDB" id="4266337at2"/>
<evidence type="ECO:0000313" key="1">
    <source>
        <dbReference type="EMBL" id="QEU95895.1"/>
    </source>
</evidence>
<sequence length="125" mass="14140">MLGVPTDAYMRDPLTLAPTLQNYVSRLPLEQFEQSDWATLHSDLTSFLADVLVRRHGATWQIANDPDGPLGFRYVIEAQGLDGSPHRVDPADVVLVEFRELPIEIIRMLANAELTLKLTRKIEEE</sequence>
<gene>
    <name evidence="1" type="ORF">CP970_37655</name>
</gene>
<name>A0A5J6GPG6_STRKN</name>